<dbReference type="Proteomes" id="UP000566819">
    <property type="component" value="Unassembled WGS sequence"/>
</dbReference>
<dbReference type="EMBL" id="JAAMPI010001385">
    <property type="protein sequence ID" value="KAF4625409.1"/>
    <property type="molecule type" value="Genomic_DNA"/>
</dbReference>
<organism evidence="3 4">
    <name type="scientific">Cudoniella acicularis</name>
    <dbReference type="NCBI Taxonomy" id="354080"/>
    <lineage>
        <taxon>Eukaryota</taxon>
        <taxon>Fungi</taxon>
        <taxon>Dikarya</taxon>
        <taxon>Ascomycota</taxon>
        <taxon>Pezizomycotina</taxon>
        <taxon>Leotiomycetes</taxon>
        <taxon>Helotiales</taxon>
        <taxon>Tricladiaceae</taxon>
        <taxon>Cudoniella</taxon>
    </lineage>
</organism>
<keyword evidence="4" id="KW-1185">Reference proteome</keyword>
<dbReference type="PANTHER" id="PTHR43827:SF3">
    <property type="entry name" value="NADP-DEPENDENT OXIDOREDUCTASE DOMAIN-CONTAINING PROTEIN"/>
    <property type="match status" value="1"/>
</dbReference>
<dbReference type="PANTHER" id="PTHR43827">
    <property type="entry name" value="2,5-DIKETO-D-GLUCONIC ACID REDUCTASE"/>
    <property type="match status" value="1"/>
</dbReference>
<proteinExistence type="predicted"/>
<gene>
    <name evidence="3" type="ORF">G7Y89_g12754</name>
</gene>
<sequence length="154" mass="17022">MTKLPKSKARSIGVSSRTIDHLEALIKATFIVPAVNQAFGNNMFNVPLLFSHLDIKAVAVRLSTEKGETIAPTQVLLAWAEIGGHSVIPKSVTASRIVENFKEIELSPSDVAQIEQIGKQQRRFIVPYIANKPHWDVNIFADEQEKAASHQVII</sequence>
<reference evidence="3 4" key="1">
    <citation type="submission" date="2020-03" db="EMBL/GenBank/DDBJ databases">
        <title>Draft Genome Sequence of Cudoniella acicularis.</title>
        <authorList>
            <person name="Buettner E."/>
            <person name="Kellner H."/>
        </authorList>
    </citation>
    <scope>NUCLEOTIDE SEQUENCE [LARGE SCALE GENOMIC DNA]</scope>
    <source>
        <strain evidence="3 4">DSM 108380</strain>
    </source>
</reference>
<evidence type="ECO:0000313" key="4">
    <source>
        <dbReference type="Proteomes" id="UP000566819"/>
    </source>
</evidence>
<evidence type="ECO:0000313" key="3">
    <source>
        <dbReference type="EMBL" id="KAF4625409.1"/>
    </source>
</evidence>
<accession>A0A8H4VZC5</accession>
<dbReference type="SUPFAM" id="SSF51430">
    <property type="entry name" value="NAD(P)-linked oxidoreductase"/>
    <property type="match status" value="1"/>
</dbReference>
<keyword evidence="2" id="KW-0560">Oxidoreductase</keyword>
<dbReference type="GO" id="GO:0016616">
    <property type="term" value="F:oxidoreductase activity, acting on the CH-OH group of donors, NAD or NADP as acceptor"/>
    <property type="evidence" value="ECO:0007669"/>
    <property type="project" value="UniProtKB-ARBA"/>
</dbReference>
<dbReference type="OrthoDB" id="416253at2759"/>
<dbReference type="InterPro" id="IPR036812">
    <property type="entry name" value="NAD(P)_OxRdtase_dom_sf"/>
</dbReference>
<dbReference type="AlphaFoldDB" id="A0A8H4VZC5"/>
<name>A0A8H4VZC5_9HELO</name>
<keyword evidence="1" id="KW-0521">NADP</keyword>
<dbReference type="InterPro" id="IPR020471">
    <property type="entry name" value="AKR"/>
</dbReference>
<evidence type="ECO:0000256" key="1">
    <source>
        <dbReference type="ARBA" id="ARBA00022857"/>
    </source>
</evidence>
<dbReference type="Gene3D" id="3.20.20.100">
    <property type="entry name" value="NADP-dependent oxidoreductase domain"/>
    <property type="match status" value="1"/>
</dbReference>
<protein>
    <submittedName>
        <fullName evidence="3">Uncharacterized protein</fullName>
    </submittedName>
</protein>
<evidence type="ECO:0000256" key="2">
    <source>
        <dbReference type="ARBA" id="ARBA00023002"/>
    </source>
</evidence>
<comment type="caution">
    <text evidence="3">The sequence shown here is derived from an EMBL/GenBank/DDBJ whole genome shotgun (WGS) entry which is preliminary data.</text>
</comment>